<dbReference type="OrthoDB" id="10248513at2759"/>
<evidence type="ECO:0000256" key="2">
    <source>
        <dbReference type="SAM" id="MobiDB-lite"/>
    </source>
</evidence>
<reference evidence="4 5" key="1">
    <citation type="journal article" date="2018" name="PLoS Pathog.">
        <title>Evolution of structural diversity of trichothecenes, a family of toxins produced by plant pathogenic and entomopathogenic fungi.</title>
        <authorList>
            <person name="Proctor R.H."/>
            <person name="McCormick S.P."/>
            <person name="Kim H.S."/>
            <person name="Cardoza R.E."/>
            <person name="Stanley A.M."/>
            <person name="Lindo L."/>
            <person name="Kelly A."/>
            <person name="Brown D.W."/>
            <person name="Lee T."/>
            <person name="Vaughan M.M."/>
            <person name="Alexander N.J."/>
            <person name="Busman M."/>
            <person name="Gutierrez S."/>
        </authorList>
    </citation>
    <scope>NUCLEOTIDE SEQUENCE [LARGE SCALE GENOMIC DNA]</scope>
    <source>
        <strain evidence="4 5">NRRL 20695</strain>
    </source>
</reference>
<dbReference type="InterPro" id="IPR050231">
    <property type="entry name" value="Iron_ascorbate_oxido_reductase"/>
</dbReference>
<accession>A0A395RX98</accession>
<feature type="compositionally biased region" description="Basic and acidic residues" evidence="2">
    <location>
        <begin position="343"/>
        <end position="361"/>
    </location>
</feature>
<evidence type="ECO:0000313" key="4">
    <source>
        <dbReference type="EMBL" id="RGP64731.1"/>
    </source>
</evidence>
<gene>
    <name evidence="4" type="ORF">FLONG3_9445</name>
</gene>
<evidence type="ECO:0000256" key="1">
    <source>
        <dbReference type="ARBA" id="ARBA00008056"/>
    </source>
</evidence>
<dbReference type="AlphaFoldDB" id="A0A395RX98"/>
<organism evidence="4 5">
    <name type="scientific">Fusarium longipes</name>
    <dbReference type="NCBI Taxonomy" id="694270"/>
    <lineage>
        <taxon>Eukaryota</taxon>
        <taxon>Fungi</taxon>
        <taxon>Dikarya</taxon>
        <taxon>Ascomycota</taxon>
        <taxon>Pezizomycotina</taxon>
        <taxon>Sordariomycetes</taxon>
        <taxon>Hypocreomycetidae</taxon>
        <taxon>Hypocreales</taxon>
        <taxon>Nectriaceae</taxon>
        <taxon>Fusarium</taxon>
    </lineage>
</organism>
<feature type="domain" description="Isopenicillin N synthase-like Fe(2+) 2OG dioxygenase" evidence="3">
    <location>
        <begin position="225"/>
        <end position="324"/>
    </location>
</feature>
<dbReference type="FunFam" id="2.60.120.330:FF:000039">
    <property type="entry name" value="Unplaced genomic scaffold supercont1.13, whole genome shotgun sequence"/>
    <property type="match status" value="1"/>
</dbReference>
<comment type="similarity">
    <text evidence="1">Belongs to the iron/ascorbate-dependent oxidoreductase family.</text>
</comment>
<dbReference type="InterPro" id="IPR044861">
    <property type="entry name" value="IPNS-like_FE2OG_OXY"/>
</dbReference>
<evidence type="ECO:0000259" key="3">
    <source>
        <dbReference type="Pfam" id="PF03171"/>
    </source>
</evidence>
<feature type="region of interest" description="Disordered" evidence="2">
    <location>
        <begin position="343"/>
        <end position="392"/>
    </location>
</feature>
<dbReference type="Pfam" id="PF03171">
    <property type="entry name" value="2OG-FeII_Oxy"/>
    <property type="match status" value="1"/>
</dbReference>
<sequence>MDSISAEPSMNLPVIDLDVYLNNPIDSEAVQEECRKAASALITYGALVLHDSRVSEEDNSTFLDILEDYFAQPVEVLKKDEKPELSYQIGVTLENTEKPKCAVDEPCLDVIQRLDPSQRPLDITAHSPDPKCRFFWRMGEQPPFETEFPGLNAANVVPEAPHIKDRWEPAMNQWGTSMKSAVSKLAEMAAVGLDLPAQFFSDAGKYGPHLLAPTASDLNKYGQKDTILAGFHTDLNFLTIHGRSRYPGLHIWARNTGNRIAVKIPPGNYLLVQAGKQLEHITGGLIKAGFHEVIVNDKTIDTIEKRKREFPDRPLVRISSTLFWHLGSDIDLTPVPELAAKAKEVRERQKELGRDEGREPEYPPMKVGHQVQAYVDNPPPHNNFSADHDTEN</sequence>
<dbReference type="Gene3D" id="2.60.120.330">
    <property type="entry name" value="B-lactam Antibiotic, Isopenicillin N Synthase, Chain"/>
    <property type="match status" value="1"/>
</dbReference>
<dbReference type="PANTHER" id="PTHR47990">
    <property type="entry name" value="2-OXOGLUTARATE (2OG) AND FE(II)-DEPENDENT OXYGENASE SUPERFAMILY PROTEIN-RELATED"/>
    <property type="match status" value="1"/>
</dbReference>
<comment type="caution">
    <text evidence="4">The sequence shown here is derived from an EMBL/GenBank/DDBJ whole genome shotgun (WGS) entry which is preliminary data.</text>
</comment>
<dbReference type="SUPFAM" id="SSF51197">
    <property type="entry name" value="Clavaminate synthase-like"/>
    <property type="match status" value="1"/>
</dbReference>
<evidence type="ECO:0000313" key="5">
    <source>
        <dbReference type="Proteomes" id="UP000266234"/>
    </source>
</evidence>
<proteinExistence type="inferred from homology"/>
<name>A0A395RX98_9HYPO</name>
<dbReference type="STRING" id="694270.A0A395RX98"/>
<dbReference type="EMBL" id="PXOG01000246">
    <property type="protein sequence ID" value="RGP64731.1"/>
    <property type="molecule type" value="Genomic_DNA"/>
</dbReference>
<dbReference type="InterPro" id="IPR027443">
    <property type="entry name" value="IPNS-like_sf"/>
</dbReference>
<dbReference type="Proteomes" id="UP000266234">
    <property type="component" value="Unassembled WGS sequence"/>
</dbReference>
<keyword evidence="5" id="KW-1185">Reference proteome</keyword>
<protein>
    <submittedName>
        <fullName evidence="4">Clavaminate synthase</fullName>
    </submittedName>
</protein>